<comment type="caution">
    <text evidence="2">The sequence shown here is derived from an EMBL/GenBank/DDBJ whole genome shotgun (WGS) entry which is preliminary data.</text>
</comment>
<evidence type="ECO:0000256" key="1">
    <source>
        <dbReference type="SAM" id="Phobius"/>
    </source>
</evidence>
<proteinExistence type="predicted"/>
<sequence>MNDMDDLDAVLTMVAHAPVPASLDGMEAKVLARIAARPAARAGMGIGAMTIAAALIMGVFGAGFPAREAGAVSALSPLGPMSPLAPSVLLAGAP</sequence>
<feature type="transmembrane region" description="Helical" evidence="1">
    <location>
        <begin position="42"/>
        <end position="64"/>
    </location>
</feature>
<organism evidence="2 3">
    <name type="scientific">Sphingomonas glacialis</name>
    <dbReference type="NCBI Taxonomy" id="658225"/>
    <lineage>
        <taxon>Bacteria</taxon>
        <taxon>Pseudomonadati</taxon>
        <taxon>Pseudomonadota</taxon>
        <taxon>Alphaproteobacteria</taxon>
        <taxon>Sphingomonadales</taxon>
        <taxon>Sphingomonadaceae</taxon>
        <taxon>Sphingomonas</taxon>
    </lineage>
</organism>
<accession>A0ABQ3LUX2</accession>
<keyword evidence="1" id="KW-1133">Transmembrane helix</keyword>
<name>A0ABQ3LUX2_9SPHN</name>
<evidence type="ECO:0008006" key="4">
    <source>
        <dbReference type="Google" id="ProtNLM"/>
    </source>
</evidence>
<keyword evidence="1" id="KW-0812">Transmembrane</keyword>
<gene>
    <name evidence="2" type="ORF">GCM10008023_39770</name>
</gene>
<reference evidence="3" key="1">
    <citation type="journal article" date="2019" name="Int. J. Syst. Evol. Microbiol.">
        <title>The Global Catalogue of Microorganisms (GCM) 10K type strain sequencing project: providing services to taxonomists for standard genome sequencing and annotation.</title>
        <authorList>
            <consortium name="The Broad Institute Genomics Platform"/>
            <consortium name="The Broad Institute Genome Sequencing Center for Infectious Disease"/>
            <person name="Wu L."/>
            <person name="Ma J."/>
        </authorList>
    </citation>
    <scope>NUCLEOTIDE SEQUENCE [LARGE SCALE GENOMIC DNA]</scope>
    <source>
        <strain evidence="3">CGMCC 1.8957</strain>
    </source>
</reference>
<dbReference type="Proteomes" id="UP000652430">
    <property type="component" value="Unassembled WGS sequence"/>
</dbReference>
<protein>
    <recommendedName>
        <fullName evidence="4">Dihydroorotate dehydrogenase</fullName>
    </recommendedName>
</protein>
<dbReference type="EMBL" id="BNAQ01000011">
    <property type="protein sequence ID" value="GHH25897.1"/>
    <property type="molecule type" value="Genomic_DNA"/>
</dbReference>
<keyword evidence="1" id="KW-0472">Membrane</keyword>
<keyword evidence="3" id="KW-1185">Reference proteome</keyword>
<evidence type="ECO:0000313" key="2">
    <source>
        <dbReference type="EMBL" id="GHH25897.1"/>
    </source>
</evidence>
<evidence type="ECO:0000313" key="3">
    <source>
        <dbReference type="Proteomes" id="UP000652430"/>
    </source>
</evidence>